<proteinExistence type="evidence at transcript level"/>
<dbReference type="GO" id="GO:0005634">
    <property type="term" value="C:nucleus"/>
    <property type="evidence" value="ECO:0007669"/>
    <property type="project" value="TreeGrafter"/>
</dbReference>
<feature type="compositionally biased region" description="Basic and acidic residues" evidence="3">
    <location>
        <begin position="145"/>
        <end position="159"/>
    </location>
</feature>
<evidence type="ECO:0000313" key="5">
    <source>
        <dbReference type="EMBL" id="JAC05131.1"/>
    </source>
</evidence>
<sequence>MPESDVTKMKVADLKRELKLRGLPTTGNKTELQDRLQTALLDGDISLEDSAITNEDALLDEDAVLTDEEESPIAADENELLKSPTSTPTAPESASPLNDNKTIASDASKIAANPKKIILKRKTSISIDGENKTSPEDVASATTKENTEPPKEKILKMSERNPITVSDITIKEVSNTKAKNTGAGDAASGKKVVTLTQMERLELRAKKFGIDSNSTKKTTTPTTKPASNKKLIIEPIVNDAKQIEMLKKRAERFGCVVSSKMAKIDAAEKLLKRKERFGAGKAAAITASATAGTANTNDVWAEKARARLERFKSTQTSLAAEKKVITSASSGTENNESSKESAPVVTTAAPQATVAGK</sequence>
<feature type="region of interest" description="Disordered" evidence="3">
    <location>
        <begin position="121"/>
        <end position="160"/>
    </location>
</feature>
<name>W8BUW1_CERCA</name>
<keyword evidence="5" id="KW-0687">Ribonucleoprotein</keyword>
<keyword evidence="1" id="KW-0597">Phosphoprotein</keyword>
<dbReference type="GeneID" id="101456385"/>
<dbReference type="PANTHER" id="PTHR46551">
    <property type="entry name" value="SAP DOMAIN-CONTAINING RIBONUCLEOPROTEIN"/>
    <property type="match status" value="1"/>
</dbReference>
<comment type="similarity">
    <text evidence="2">Belongs to the SAP domain-containing ribonucleoprotein family.</text>
</comment>
<evidence type="ECO:0000256" key="3">
    <source>
        <dbReference type="SAM" id="MobiDB-lite"/>
    </source>
</evidence>
<evidence type="ECO:0000256" key="1">
    <source>
        <dbReference type="ARBA" id="ARBA00022553"/>
    </source>
</evidence>
<organism evidence="5">
    <name type="scientific">Ceratitis capitata</name>
    <name type="common">Mediterranean fruit fly</name>
    <name type="synonym">Tephritis capitata</name>
    <dbReference type="NCBI Taxonomy" id="7213"/>
    <lineage>
        <taxon>Eukaryota</taxon>
        <taxon>Metazoa</taxon>
        <taxon>Ecdysozoa</taxon>
        <taxon>Arthropoda</taxon>
        <taxon>Hexapoda</taxon>
        <taxon>Insecta</taxon>
        <taxon>Pterygota</taxon>
        <taxon>Neoptera</taxon>
        <taxon>Endopterygota</taxon>
        <taxon>Diptera</taxon>
        <taxon>Brachycera</taxon>
        <taxon>Muscomorpha</taxon>
        <taxon>Tephritoidea</taxon>
        <taxon>Tephritidae</taxon>
        <taxon>Ceratitis</taxon>
        <taxon>Ceratitis</taxon>
    </lineage>
</organism>
<feature type="region of interest" description="Disordered" evidence="3">
    <location>
        <begin position="206"/>
        <end position="227"/>
    </location>
</feature>
<evidence type="ECO:0000256" key="2">
    <source>
        <dbReference type="ARBA" id="ARBA00046328"/>
    </source>
</evidence>
<feature type="region of interest" description="Disordered" evidence="3">
    <location>
        <begin position="322"/>
        <end position="357"/>
    </location>
</feature>
<dbReference type="GO" id="GO:0016973">
    <property type="term" value="P:poly(A)+ mRNA export from nucleus"/>
    <property type="evidence" value="ECO:0007669"/>
    <property type="project" value="TreeGrafter"/>
</dbReference>
<dbReference type="Pfam" id="PF02037">
    <property type="entry name" value="SAP"/>
    <property type="match status" value="1"/>
</dbReference>
<feature type="region of interest" description="Disordered" evidence="3">
    <location>
        <begin position="58"/>
        <end position="106"/>
    </location>
</feature>
<dbReference type="OrthoDB" id="5837849at2759"/>
<feature type="compositionally biased region" description="Low complexity" evidence="3">
    <location>
        <begin position="215"/>
        <end position="225"/>
    </location>
</feature>
<dbReference type="InterPro" id="IPR052240">
    <property type="entry name" value="SAP_domain_ribonucleoprotein"/>
</dbReference>
<dbReference type="InterPro" id="IPR036361">
    <property type="entry name" value="SAP_dom_sf"/>
</dbReference>
<reference evidence="5" key="2">
    <citation type="journal article" date="2014" name="BMC Genomics">
        <title>A genomic perspective to assessing quality of mass-reared SIT flies used in Mediterranean fruit fly (Ceratitis capitata) eradication in California.</title>
        <authorList>
            <person name="Calla B."/>
            <person name="Hall B."/>
            <person name="Hou S."/>
            <person name="Geib S.M."/>
        </authorList>
    </citation>
    <scope>NUCLEOTIDE SEQUENCE</scope>
</reference>
<dbReference type="AlphaFoldDB" id="W8BUW1"/>
<dbReference type="PROSITE" id="PS50800">
    <property type="entry name" value="SAP"/>
    <property type="match status" value="1"/>
</dbReference>
<dbReference type="SMART" id="SM00513">
    <property type="entry name" value="SAP"/>
    <property type="match status" value="1"/>
</dbReference>
<feature type="compositionally biased region" description="Acidic residues" evidence="3">
    <location>
        <begin position="58"/>
        <end position="71"/>
    </location>
</feature>
<dbReference type="KEGG" id="ccat:101456385"/>
<feature type="compositionally biased region" description="Low complexity" evidence="3">
    <location>
        <begin position="342"/>
        <end position="357"/>
    </location>
</feature>
<accession>W8BUW1</accession>
<feature type="domain" description="SAP" evidence="4">
    <location>
        <begin position="6"/>
        <end position="40"/>
    </location>
</feature>
<feature type="compositionally biased region" description="Polar residues" evidence="3">
    <location>
        <begin position="326"/>
        <end position="335"/>
    </location>
</feature>
<dbReference type="FunFam" id="1.10.720.30:FF:000032">
    <property type="entry name" value="Blast:SAP domain-containing ribonucleoprotein"/>
    <property type="match status" value="1"/>
</dbReference>
<reference evidence="5" key="1">
    <citation type="submission" date="2013-07" db="EMBL/GenBank/DDBJ databases">
        <authorList>
            <person name="Geib S."/>
        </authorList>
    </citation>
    <scope>NUCLEOTIDE SEQUENCE</scope>
</reference>
<dbReference type="EMBL" id="GAMC01001425">
    <property type="protein sequence ID" value="JAC05131.1"/>
    <property type="molecule type" value="mRNA"/>
</dbReference>
<dbReference type="InterPro" id="IPR003034">
    <property type="entry name" value="SAP_dom"/>
</dbReference>
<dbReference type="SUPFAM" id="SSF68906">
    <property type="entry name" value="SAP domain"/>
    <property type="match status" value="1"/>
</dbReference>
<feature type="compositionally biased region" description="Polar residues" evidence="3">
    <location>
        <begin position="83"/>
        <end position="105"/>
    </location>
</feature>
<evidence type="ECO:0000259" key="4">
    <source>
        <dbReference type="PROSITE" id="PS50800"/>
    </source>
</evidence>
<dbReference type="GO" id="GO:1990904">
    <property type="term" value="C:ribonucleoprotein complex"/>
    <property type="evidence" value="ECO:0007669"/>
    <property type="project" value="UniProtKB-KW"/>
</dbReference>
<dbReference type="PANTHER" id="PTHR46551:SF1">
    <property type="entry name" value="SAP DOMAIN-CONTAINING RIBONUCLEOPROTEIN"/>
    <property type="match status" value="1"/>
</dbReference>
<gene>
    <name evidence="5" type="primary">SARNP</name>
</gene>
<dbReference type="Gene3D" id="1.10.720.30">
    <property type="entry name" value="SAP domain"/>
    <property type="match status" value="1"/>
</dbReference>
<protein>
    <submittedName>
        <fullName evidence="5">SAP domain-containing ribonucleoprotein</fullName>
    </submittedName>
</protein>